<dbReference type="Proteomes" id="UP000245768">
    <property type="component" value="Unassembled WGS sequence"/>
</dbReference>
<dbReference type="AlphaFoldDB" id="A0A316YKV6"/>
<evidence type="ECO:0000313" key="3">
    <source>
        <dbReference type="Proteomes" id="UP000245768"/>
    </source>
</evidence>
<feature type="region of interest" description="Disordered" evidence="1">
    <location>
        <begin position="46"/>
        <end position="69"/>
    </location>
</feature>
<dbReference type="PANTHER" id="PTHR28250">
    <property type="entry name" value="CYTOCHROME B PRE-MRNA-PROCESSING PROTEIN 6"/>
    <property type="match status" value="1"/>
</dbReference>
<protein>
    <submittedName>
        <fullName evidence="2">Uncharacterized protein</fullName>
    </submittedName>
</protein>
<gene>
    <name evidence="2" type="ORF">FA10DRAFT_288210</name>
</gene>
<dbReference type="GO" id="GO:0043022">
    <property type="term" value="F:ribosome binding"/>
    <property type="evidence" value="ECO:0007669"/>
    <property type="project" value="InterPro"/>
</dbReference>
<name>A0A316YKV6_9BASI</name>
<dbReference type="EMBL" id="KZ819638">
    <property type="protein sequence ID" value="PWN88683.1"/>
    <property type="molecule type" value="Genomic_DNA"/>
</dbReference>
<sequence length="155" mass="17085">MAKPGTARAIYESLSHIGSLWPKDPLRPEANFGQSVITAAERALTQQNQGQPGAALPPGGMSSQGVKTRVDPKQLRYRELVQEEVSVATAALSALQQIREGTASQRYPVPVPVLRPASNPEYYVRLARMLDRAKKGENVSLTMRERLRLFFTGKL</sequence>
<dbReference type="OrthoDB" id="2107880at2759"/>
<dbReference type="InterPro" id="IPR037653">
    <property type="entry name" value="Cbp6"/>
</dbReference>
<keyword evidence="3" id="KW-1185">Reference proteome</keyword>
<dbReference type="GO" id="GO:0034551">
    <property type="term" value="P:mitochondrial respiratory chain complex III assembly"/>
    <property type="evidence" value="ECO:0007669"/>
    <property type="project" value="TreeGrafter"/>
</dbReference>
<dbReference type="GO" id="GO:0061671">
    <property type="term" value="C:Cbp3p-Cbp6 complex"/>
    <property type="evidence" value="ECO:0007669"/>
    <property type="project" value="InterPro"/>
</dbReference>
<dbReference type="RefSeq" id="XP_025375881.1">
    <property type="nucleotide sequence ID" value="XM_025524188.1"/>
</dbReference>
<evidence type="ECO:0000256" key="1">
    <source>
        <dbReference type="SAM" id="MobiDB-lite"/>
    </source>
</evidence>
<reference evidence="2" key="1">
    <citation type="journal article" date="2018" name="Mol. Biol. Evol.">
        <title>Broad Genomic Sampling Reveals a Smut Pathogenic Ancestry of the Fungal Clade Ustilaginomycotina.</title>
        <authorList>
            <person name="Kijpornyongpan T."/>
            <person name="Mondo S.J."/>
            <person name="Barry K."/>
            <person name="Sandor L."/>
            <person name="Lee J."/>
            <person name="Lipzen A."/>
            <person name="Pangilinan J."/>
            <person name="LaButti K."/>
            <person name="Hainaut M."/>
            <person name="Henrissat B."/>
            <person name="Grigoriev I.V."/>
            <person name="Spatafora J.W."/>
            <person name="Aime M.C."/>
        </authorList>
    </citation>
    <scope>NUCLEOTIDE SEQUENCE [LARGE SCALE GENOMIC DNA]</scope>
    <source>
        <strain evidence="2">MCA 4198</strain>
    </source>
</reference>
<proteinExistence type="predicted"/>
<feature type="compositionally biased region" description="Low complexity" evidence="1">
    <location>
        <begin position="46"/>
        <end position="60"/>
    </location>
</feature>
<organism evidence="2 3">
    <name type="scientific">Acaromyces ingoldii</name>
    <dbReference type="NCBI Taxonomy" id="215250"/>
    <lineage>
        <taxon>Eukaryota</taxon>
        <taxon>Fungi</taxon>
        <taxon>Dikarya</taxon>
        <taxon>Basidiomycota</taxon>
        <taxon>Ustilaginomycotina</taxon>
        <taxon>Exobasidiomycetes</taxon>
        <taxon>Exobasidiales</taxon>
        <taxon>Cryptobasidiaceae</taxon>
        <taxon>Acaromyces</taxon>
    </lineage>
</organism>
<accession>A0A316YKV6</accession>
<dbReference type="Pfam" id="PF20180">
    <property type="entry name" value="UQCC2_CBP6"/>
    <property type="match status" value="1"/>
</dbReference>
<dbReference type="GeneID" id="37046104"/>
<dbReference type="PANTHER" id="PTHR28250:SF1">
    <property type="entry name" value="CYTOCHROME B PRE-MRNA-PROCESSING PROTEIN 6"/>
    <property type="match status" value="1"/>
</dbReference>
<dbReference type="InParanoid" id="A0A316YKV6"/>
<evidence type="ECO:0000313" key="2">
    <source>
        <dbReference type="EMBL" id="PWN88683.1"/>
    </source>
</evidence>